<feature type="signal peptide" evidence="1">
    <location>
        <begin position="1"/>
        <end position="32"/>
    </location>
</feature>
<organism evidence="3 4">
    <name type="scientific">Rhodocyclus tenuis</name>
    <name type="common">Rhodospirillum tenue</name>
    <dbReference type="NCBI Taxonomy" id="1066"/>
    <lineage>
        <taxon>Bacteria</taxon>
        <taxon>Pseudomonadati</taxon>
        <taxon>Pseudomonadota</taxon>
        <taxon>Betaproteobacteria</taxon>
        <taxon>Rhodocyclales</taxon>
        <taxon>Rhodocyclaceae</taxon>
        <taxon>Rhodocyclus</taxon>
    </lineage>
</organism>
<dbReference type="Proteomes" id="UP000587070">
    <property type="component" value="Unassembled WGS sequence"/>
</dbReference>
<dbReference type="InterPro" id="IPR051532">
    <property type="entry name" value="Ester_Hydrolysis_Enzymes"/>
</dbReference>
<dbReference type="PANTHER" id="PTHR30383">
    <property type="entry name" value="THIOESTERASE 1/PROTEASE 1/LYSOPHOSPHOLIPASE L1"/>
    <property type="match status" value="1"/>
</dbReference>
<sequence length="217" mass="23421">MFISRLLLSCKLPLLAAMLSATLLLLAPTAQAARDIPRNILIFGDSLSAGYGIRQDAAWPALLAKRLDERKLEYSVVNASISGETSSGGRARIAALLTRHQPAIVIVALGANDGLRGLPITTLRDNLAAITESAQRSRARVLIVGQRLPPNYGNYAEEFHAVFGEVARKRKTGLVDFLLEGVASEPQLFQADNLHPTAAAQPRLLDNVWNGLAPLLR</sequence>
<name>A0A840FZL8_RHOTE</name>
<dbReference type="CDD" id="cd01822">
    <property type="entry name" value="Lysophospholipase_L1_like"/>
    <property type="match status" value="1"/>
</dbReference>
<feature type="domain" description="SGNH hydrolase-type esterase" evidence="2">
    <location>
        <begin position="42"/>
        <end position="200"/>
    </location>
</feature>
<evidence type="ECO:0000256" key="1">
    <source>
        <dbReference type="SAM" id="SignalP"/>
    </source>
</evidence>
<dbReference type="GO" id="GO:0004622">
    <property type="term" value="F:phosphatidylcholine lysophospholipase activity"/>
    <property type="evidence" value="ECO:0007669"/>
    <property type="project" value="UniProtKB-EC"/>
</dbReference>
<dbReference type="OrthoDB" id="9786188at2"/>
<evidence type="ECO:0000259" key="2">
    <source>
        <dbReference type="Pfam" id="PF13472"/>
    </source>
</evidence>
<dbReference type="Gene3D" id="3.40.50.1110">
    <property type="entry name" value="SGNH hydrolase"/>
    <property type="match status" value="1"/>
</dbReference>
<dbReference type="PROSITE" id="PS01098">
    <property type="entry name" value="LIPASE_GDSL_SER"/>
    <property type="match status" value="1"/>
</dbReference>
<dbReference type="EC" id="3.1.1.5" evidence="3"/>
<keyword evidence="4" id="KW-1185">Reference proteome</keyword>
<feature type="chain" id="PRO_5032621343" evidence="1">
    <location>
        <begin position="33"/>
        <end position="217"/>
    </location>
</feature>
<dbReference type="InterPro" id="IPR013830">
    <property type="entry name" value="SGNH_hydro"/>
</dbReference>
<gene>
    <name evidence="3" type="ORF">GGD90_001941</name>
</gene>
<dbReference type="SUPFAM" id="SSF52266">
    <property type="entry name" value="SGNH hydrolase"/>
    <property type="match status" value="1"/>
</dbReference>
<dbReference type="InterPro" id="IPR008265">
    <property type="entry name" value="Lipase_GDSL_AS"/>
</dbReference>
<dbReference type="Pfam" id="PF13472">
    <property type="entry name" value="Lipase_GDSL_2"/>
    <property type="match status" value="1"/>
</dbReference>
<dbReference type="EC" id="3.1.2.-" evidence="3"/>
<dbReference type="RefSeq" id="WP_153116560.1">
    <property type="nucleotide sequence ID" value="NZ_JACIGE010000006.1"/>
</dbReference>
<dbReference type="GO" id="GO:0006629">
    <property type="term" value="P:lipid metabolic process"/>
    <property type="evidence" value="ECO:0007669"/>
    <property type="project" value="InterPro"/>
</dbReference>
<keyword evidence="3" id="KW-0378">Hydrolase</keyword>
<accession>A0A840FZL8</accession>
<comment type="caution">
    <text evidence="3">The sequence shown here is derived from an EMBL/GenBank/DDBJ whole genome shotgun (WGS) entry which is preliminary data.</text>
</comment>
<dbReference type="AlphaFoldDB" id="A0A840FZL8"/>
<dbReference type="PANTHER" id="PTHR30383:SF24">
    <property type="entry name" value="THIOESTERASE 1_PROTEASE 1_LYSOPHOSPHOLIPASE L1"/>
    <property type="match status" value="1"/>
</dbReference>
<dbReference type="EMBL" id="JACIGE010000006">
    <property type="protein sequence ID" value="MBB4247567.1"/>
    <property type="molecule type" value="Genomic_DNA"/>
</dbReference>
<keyword evidence="1" id="KW-0732">Signal</keyword>
<proteinExistence type="predicted"/>
<evidence type="ECO:0000313" key="4">
    <source>
        <dbReference type="Proteomes" id="UP000587070"/>
    </source>
</evidence>
<dbReference type="InterPro" id="IPR036514">
    <property type="entry name" value="SGNH_hydro_sf"/>
</dbReference>
<protein>
    <submittedName>
        <fullName evidence="3">Acyl-CoA thioesterase-1</fullName>
        <ecNumber evidence="3">3.1.1.5</ecNumber>
        <ecNumber evidence="3">3.1.2.-</ecNumber>
    </submittedName>
</protein>
<evidence type="ECO:0000313" key="3">
    <source>
        <dbReference type="EMBL" id="MBB4247567.1"/>
    </source>
</evidence>
<reference evidence="3 4" key="1">
    <citation type="submission" date="2020-08" db="EMBL/GenBank/DDBJ databases">
        <title>Genome sequencing of Purple Non-Sulfur Bacteria from various extreme environments.</title>
        <authorList>
            <person name="Mayer M."/>
        </authorList>
    </citation>
    <scope>NUCLEOTIDE SEQUENCE [LARGE SCALE GENOMIC DNA]</scope>
    <source>
        <strain evidence="3 4">2761</strain>
    </source>
</reference>